<feature type="transmembrane region" description="Helical" evidence="1">
    <location>
        <begin position="99"/>
        <end position="119"/>
    </location>
</feature>
<feature type="transmembrane region" description="Helical" evidence="1">
    <location>
        <begin position="140"/>
        <end position="169"/>
    </location>
</feature>
<feature type="domain" description="SigF-like NTF2-like" evidence="2">
    <location>
        <begin position="1"/>
        <end position="167"/>
    </location>
</feature>
<organism evidence="3 4">
    <name type="scientific">Venturia nashicola</name>
    <dbReference type="NCBI Taxonomy" id="86259"/>
    <lineage>
        <taxon>Eukaryota</taxon>
        <taxon>Fungi</taxon>
        <taxon>Dikarya</taxon>
        <taxon>Ascomycota</taxon>
        <taxon>Pezizomycotina</taxon>
        <taxon>Dothideomycetes</taxon>
        <taxon>Pleosporomycetidae</taxon>
        <taxon>Venturiales</taxon>
        <taxon>Venturiaceae</taxon>
        <taxon>Venturia</taxon>
    </lineage>
</organism>
<evidence type="ECO:0000256" key="1">
    <source>
        <dbReference type="SAM" id="Phobius"/>
    </source>
</evidence>
<dbReference type="AlphaFoldDB" id="A0A4Z1P0W8"/>
<reference evidence="3 4" key="1">
    <citation type="submission" date="2019-04" db="EMBL/GenBank/DDBJ databases">
        <title>High contiguity whole genome sequence and gene annotation resource for two Venturia nashicola isolates.</title>
        <authorList>
            <person name="Prokchorchik M."/>
            <person name="Won K."/>
            <person name="Lee Y."/>
            <person name="Choi E.D."/>
            <person name="Segonzac C."/>
            <person name="Sohn K.H."/>
        </authorList>
    </citation>
    <scope>NUCLEOTIDE SEQUENCE [LARGE SCALE GENOMIC DNA]</scope>
    <source>
        <strain evidence="3 4">PRI2</strain>
    </source>
</reference>
<evidence type="ECO:0000259" key="2">
    <source>
        <dbReference type="Pfam" id="PF24840"/>
    </source>
</evidence>
<dbReference type="STRING" id="86259.A0A4Z1P0W8"/>
<dbReference type="PANTHER" id="PTHR35393:SF1">
    <property type="entry name" value="SNOAL-LIKE DOMAIN-CONTAINING PROTEIN"/>
    <property type="match status" value="1"/>
</dbReference>
<comment type="caution">
    <text evidence="3">The sequence shown here is derived from an EMBL/GenBank/DDBJ whole genome shotgun (WGS) entry which is preliminary data.</text>
</comment>
<gene>
    <name evidence="3" type="ORF">E6O75_ATG11007</name>
</gene>
<name>A0A4Z1P0W8_9PEZI</name>
<evidence type="ECO:0000313" key="3">
    <source>
        <dbReference type="EMBL" id="TID22213.1"/>
    </source>
</evidence>
<dbReference type="EMBL" id="SNSC02000008">
    <property type="protein sequence ID" value="TID22213.1"/>
    <property type="molecule type" value="Genomic_DNA"/>
</dbReference>
<accession>A0A4Z1P0W8</accession>
<evidence type="ECO:0000313" key="4">
    <source>
        <dbReference type="Proteomes" id="UP000298493"/>
    </source>
</evidence>
<proteinExistence type="predicted"/>
<protein>
    <recommendedName>
        <fullName evidence="2">SigF-like NTF2-like domain-containing protein</fullName>
    </recommendedName>
</protein>
<keyword evidence="1" id="KW-1133">Transmembrane helix</keyword>
<dbReference type="Proteomes" id="UP000298493">
    <property type="component" value="Unassembled WGS sequence"/>
</dbReference>
<dbReference type="InterPro" id="IPR057514">
    <property type="entry name" value="NTF2_SigF"/>
</dbReference>
<keyword evidence="1" id="KW-0812">Transmembrane</keyword>
<dbReference type="OrthoDB" id="2344312at2759"/>
<sequence>MEDPVKDIPDVIHSLTQTPPSVQHFTIKKYFTSTASFTHPFCRTGSFYINDLINSKNAIWGIYRWYKILSPQIEIQVNSVAFDQDALLLYAHISQKVRIWFIPFYCAHVSLVTVLQLVQDKQTSKYLIKSQDDRYQVNEYIRFFWFGGSFLVGVWQIFTALFCSIGAVLTLPQTWVEEHWFPDGWRGIAG</sequence>
<keyword evidence="1" id="KW-0472">Membrane</keyword>
<dbReference type="PANTHER" id="PTHR35393">
    <property type="entry name" value="CHROMOSOME 1, WHOLE GENOME SHOTGUN SEQUENCE"/>
    <property type="match status" value="1"/>
</dbReference>
<dbReference type="Pfam" id="PF24840">
    <property type="entry name" value="NTF2_SigF"/>
    <property type="match status" value="1"/>
</dbReference>
<keyword evidence="4" id="KW-1185">Reference proteome</keyword>